<keyword evidence="7" id="KW-0862">Zinc</keyword>
<dbReference type="GO" id="GO:0061578">
    <property type="term" value="F:K63-linked deubiquitinase activity"/>
    <property type="evidence" value="ECO:0007669"/>
    <property type="project" value="InterPro"/>
</dbReference>
<evidence type="ECO:0000256" key="5">
    <source>
        <dbReference type="ARBA" id="ARBA00022786"/>
    </source>
</evidence>
<evidence type="ECO:0000256" key="4">
    <source>
        <dbReference type="ARBA" id="ARBA00022723"/>
    </source>
</evidence>
<dbReference type="GO" id="GO:0140492">
    <property type="term" value="F:metal-dependent deubiquitinase activity"/>
    <property type="evidence" value="ECO:0007669"/>
    <property type="project" value="InterPro"/>
</dbReference>
<evidence type="ECO:0000259" key="10">
    <source>
        <dbReference type="PROSITE" id="PS50249"/>
    </source>
</evidence>
<dbReference type="GO" id="GO:0070536">
    <property type="term" value="P:protein K63-linked deubiquitination"/>
    <property type="evidence" value="ECO:0007669"/>
    <property type="project" value="InterPro"/>
</dbReference>
<evidence type="ECO:0000313" key="12">
    <source>
        <dbReference type="Proteomes" id="UP001214415"/>
    </source>
</evidence>
<feature type="region of interest" description="Disordered" evidence="9">
    <location>
        <begin position="130"/>
        <end position="257"/>
    </location>
</feature>
<feature type="compositionally biased region" description="Polar residues" evidence="9">
    <location>
        <begin position="157"/>
        <end position="185"/>
    </location>
</feature>
<dbReference type="PANTHER" id="PTHR12947">
    <property type="entry name" value="AMSH-LIKE PROTEASE"/>
    <property type="match status" value="1"/>
</dbReference>
<evidence type="ECO:0000256" key="9">
    <source>
        <dbReference type="SAM" id="MobiDB-lite"/>
    </source>
</evidence>
<dbReference type="Pfam" id="PF01398">
    <property type="entry name" value="JAB"/>
    <property type="match status" value="1"/>
</dbReference>
<keyword evidence="5" id="KW-0833">Ubl conjugation pathway</keyword>
<dbReference type="SUPFAM" id="SSF102712">
    <property type="entry name" value="JAB1/MPN domain"/>
    <property type="match status" value="1"/>
</dbReference>
<feature type="compositionally biased region" description="Low complexity" evidence="9">
    <location>
        <begin position="35"/>
        <end position="44"/>
    </location>
</feature>
<keyword evidence="12" id="KW-1185">Reference proteome</keyword>
<feature type="compositionally biased region" description="Low complexity" evidence="9">
    <location>
        <begin position="144"/>
        <end position="156"/>
    </location>
</feature>
<dbReference type="GO" id="GO:0006508">
    <property type="term" value="P:proteolysis"/>
    <property type="evidence" value="ECO:0007669"/>
    <property type="project" value="UniProtKB-KW"/>
</dbReference>
<dbReference type="SMART" id="SM00232">
    <property type="entry name" value="JAB_MPN"/>
    <property type="match status" value="1"/>
</dbReference>
<feature type="compositionally biased region" description="Pro residues" evidence="9">
    <location>
        <begin position="239"/>
        <end position="251"/>
    </location>
</feature>
<evidence type="ECO:0000256" key="8">
    <source>
        <dbReference type="ARBA" id="ARBA00023049"/>
    </source>
</evidence>
<dbReference type="CDD" id="cd08066">
    <property type="entry name" value="MPN_AMSH_like"/>
    <property type="match status" value="1"/>
</dbReference>
<dbReference type="InterPro" id="IPR000555">
    <property type="entry name" value="JAMM/MPN+_dom"/>
</dbReference>
<evidence type="ECO:0000256" key="6">
    <source>
        <dbReference type="ARBA" id="ARBA00022801"/>
    </source>
</evidence>
<evidence type="ECO:0000256" key="7">
    <source>
        <dbReference type="ARBA" id="ARBA00022833"/>
    </source>
</evidence>
<organism evidence="11 12">
    <name type="scientific">Malassezia equina</name>
    <dbReference type="NCBI Taxonomy" id="1381935"/>
    <lineage>
        <taxon>Eukaryota</taxon>
        <taxon>Fungi</taxon>
        <taxon>Dikarya</taxon>
        <taxon>Basidiomycota</taxon>
        <taxon>Ustilaginomycotina</taxon>
        <taxon>Malasseziomycetes</taxon>
        <taxon>Malasseziales</taxon>
        <taxon>Malasseziaceae</taxon>
        <taxon>Malassezia</taxon>
    </lineage>
</organism>
<keyword evidence="3" id="KW-0645">Protease</keyword>
<dbReference type="PROSITE" id="PS50249">
    <property type="entry name" value="MPN"/>
    <property type="match status" value="1"/>
</dbReference>
<dbReference type="Proteomes" id="UP001214415">
    <property type="component" value="Chromosome 6"/>
</dbReference>
<dbReference type="EMBL" id="CP119905">
    <property type="protein sequence ID" value="WFD24442.1"/>
    <property type="molecule type" value="Genomic_DNA"/>
</dbReference>
<proteinExistence type="inferred from homology"/>
<dbReference type="GO" id="GO:0046872">
    <property type="term" value="F:metal ion binding"/>
    <property type="evidence" value="ECO:0007669"/>
    <property type="project" value="UniProtKB-KW"/>
</dbReference>
<dbReference type="Gene3D" id="3.40.140.10">
    <property type="entry name" value="Cytidine Deaminase, domain 2"/>
    <property type="match status" value="1"/>
</dbReference>
<sequence>MKLRRSRPAPAALGPSGAVQQHALTSPTNVMSWLAPGPARSMSPRPRPAPPSLAALDAQVAEFRSEVRFSSTTPVAQWIRLADRLKRQADQHHSANDLEHQYLWYVRKALTQTAETIRSMVQLTRESILEARHEQETPSTPIVSPSSKGRSPGRSSLRQMTPEGQGTPSKHVSFADTSPTDSLSSFRPKLPLHRASSFPDTAPDAACEAVKPASRRTPWAPRLPTKQSMSFLGPVVKASPPPAPPSAPDPPRWTRRRPRAERRFLTADPVVSLLVAEPESQADAPASPVAPLEGAAADPPMHLAEKQRVHPASLQPAKGGTTAHERRTLDVRASAGPAPLRPVHLPHSLPATFLECAQAQLAADEETCGWLLGRADAALCVTHLVLPPQSGTPFSCQADGEAQVLAYQMEHNLLTLGWIHTHPSQTSFLSSLDLHTQASYQALLPEAIAVVCAPKHHPSLGVYRLTQPDGLQHVLHCTDEAPFHPHTEAIPLYTDTHVHWDRAAQITVVDLRGT</sequence>
<dbReference type="AlphaFoldDB" id="A0AAF0J082"/>
<feature type="region of interest" description="Disordered" evidence="9">
    <location>
        <begin position="307"/>
        <end position="327"/>
    </location>
</feature>
<feature type="domain" description="MPN" evidence="10">
    <location>
        <begin position="343"/>
        <end position="469"/>
    </location>
</feature>
<dbReference type="InterPro" id="IPR037518">
    <property type="entry name" value="MPN"/>
</dbReference>
<dbReference type="PANTHER" id="PTHR12947:SF13">
    <property type="entry name" value="FI19924P1"/>
    <property type="match status" value="1"/>
</dbReference>
<comment type="cofactor">
    <cofactor evidence="1">
        <name>Zn(2+)</name>
        <dbReference type="ChEBI" id="CHEBI:29105"/>
    </cofactor>
</comment>
<reference evidence="11" key="1">
    <citation type="submission" date="2023-03" db="EMBL/GenBank/DDBJ databases">
        <title>Mating type loci evolution in Malassezia.</title>
        <authorList>
            <person name="Coelho M.A."/>
        </authorList>
    </citation>
    <scope>NUCLEOTIDE SEQUENCE</scope>
    <source>
        <strain evidence="11">CBS 12830</strain>
    </source>
</reference>
<dbReference type="EC" id="3.4.19.12" evidence="11"/>
<dbReference type="GO" id="GO:0004843">
    <property type="term" value="F:cysteine-type deubiquitinase activity"/>
    <property type="evidence" value="ECO:0007669"/>
    <property type="project" value="UniProtKB-EC"/>
</dbReference>
<keyword evidence="6 11" id="KW-0378">Hydrolase</keyword>
<evidence type="ECO:0000313" key="11">
    <source>
        <dbReference type="EMBL" id="WFD24442.1"/>
    </source>
</evidence>
<dbReference type="GO" id="GO:0016020">
    <property type="term" value="C:membrane"/>
    <property type="evidence" value="ECO:0007669"/>
    <property type="project" value="TreeGrafter"/>
</dbReference>
<feature type="compositionally biased region" description="Polar residues" evidence="9">
    <location>
        <begin position="18"/>
        <end position="31"/>
    </location>
</feature>
<gene>
    <name evidence="11" type="ORF">MEQU1_003143</name>
</gene>
<dbReference type="InterPro" id="IPR044098">
    <property type="entry name" value="STAMBP/STALP-like_MPN"/>
</dbReference>
<keyword evidence="4" id="KW-0479">Metal-binding</keyword>
<feature type="region of interest" description="Disordered" evidence="9">
    <location>
        <begin position="1"/>
        <end position="50"/>
    </location>
</feature>
<evidence type="ECO:0000256" key="1">
    <source>
        <dbReference type="ARBA" id="ARBA00001947"/>
    </source>
</evidence>
<evidence type="ECO:0000256" key="2">
    <source>
        <dbReference type="ARBA" id="ARBA00010981"/>
    </source>
</evidence>
<comment type="similarity">
    <text evidence="2">Belongs to the peptidase M67C family.</text>
</comment>
<dbReference type="GO" id="GO:0005768">
    <property type="term" value="C:endosome"/>
    <property type="evidence" value="ECO:0007669"/>
    <property type="project" value="TreeGrafter"/>
</dbReference>
<dbReference type="Gene3D" id="1.20.58.80">
    <property type="entry name" value="Phosphotransferase system, lactose/cellobiose-type IIA subunit"/>
    <property type="match status" value="1"/>
</dbReference>
<accession>A0AAF0J082</accession>
<keyword evidence="8" id="KW-0482">Metalloprotease</keyword>
<name>A0AAF0J082_9BASI</name>
<evidence type="ECO:0000256" key="3">
    <source>
        <dbReference type="ARBA" id="ARBA00022670"/>
    </source>
</evidence>
<protein>
    <submittedName>
        <fullName evidence="11">Ubiquitinyl hydrolase 1</fullName>
        <ecNumber evidence="11">3.4.19.12</ecNumber>
    </submittedName>
</protein>